<evidence type="ECO:0000313" key="3">
    <source>
        <dbReference type="EMBL" id="KAK7165867.1"/>
    </source>
</evidence>
<comment type="caution">
    <text evidence="3">The sequence shown here is derived from an EMBL/GenBank/DDBJ whole genome shotgun (WGS) entry which is preliminary data.</text>
</comment>
<dbReference type="Gene3D" id="2.10.60.10">
    <property type="entry name" value="CD59"/>
    <property type="match status" value="1"/>
</dbReference>
<dbReference type="Pfam" id="PF00087">
    <property type="entry name" value="Toxin_TOLIP"/>
    <property type="match status" value="1"/>
</dbReference>
<dbReference type="Proteomes" id="UP001364617">
    <property type="component" value="Unassembled WGS sequence"/>
</dbReference>
<feature type="domain" description="Snake toxin/toxin-like" evidence="2">
    <location>
        <begin position="27"/>
        <end position="99"/>
    </location>
</feature>
<dbReference type="SUPFAM" id="SSF57302">
    <property type="entry name" value="Snake toxin-like"/>
    <property type="match status" value="1"/>
</dbReference>
<dbReference type="InterPro" id="IPR035076">
    <property type="entry name" value="Toxin/TOLIP"/>
</dbReference>
<evidence type="ECO:0000259" key="2">
    <source>
        <dbReference type="Pfam" id="PF00087"/>
    </source>
</evidence>
<dbReference type="AlphaFoldDB" id="A0AAN9D7I7"/>
<gene>
    <name evidence="3" type="ORF">R3I93_005830</name>
</gene>
<evidence type="ECO:0000313" key="4">
    <source>
        <dbReference type="Proteomes" id="UP001364617"/>
    </source>
</evidence>
<dbReference type="InterPro" id="IPR045860">
    <property type="entry name" value="Snake_toxin-like_sf"/>
</dbReference>
<name>A0AAN9D7I7_9TELE</name>
<dbReference type="EMBL" id="JAYKXH010000006">
    <property type="protein sequence ID" value="KAK7165867.1"/>
    <property type="molecule type" value="Genomic_DNA"/>
</dbReference>
<feature type="signal peptide" evidence="1">
    <location>
        <begin position="1"/>
        <end position="19"/>
    </location>
</feature>
<proteinExistence type="predicted"/>
<feature type="chain" id="PRO_5043038039" description="Snake toxin/toxin-like domain-containing protein" evidence="1">
    <location>
        <begin position="20"/>
        <end position="99"/>
    </location>
</feature>
<keyword evidence="1" id="KW-0732">Signal</keyword>
<accession>A0AAN9D7I7</accession>
<sequence length="99" mass="10830">MKQFCAVCILMILTHDLAGFSFRATALRCNLCVSKGLGNPCTPSVQTCLPHVTNCGYIKLKPGLMGPPFIRSCISMATCWNYKFSEAVEAKCCKTDLCN</sequence>
<protein>
    <recommendedName>
        <fullName evidence="2">Snake toxin/toxin-like domain-containing protein</fullName>
    </recommendedName>
</protein>
<reference evidence="3 4" key="1">
    <citation type="submission" date="2024-02" db="EMBL/GenBank/DDBJ databases">
        <title>Chromosome-level genome assembly of the Eurasian Minnow (Phoxinus phoxinus).</title>
        <authorList>
            <person name="Oriowo T.O."/>
            <person name="Martin S."/>
            <person name="Stange M."/>
            <person name="Chrysostomakis Y."/>
            <person name="Brown T."/>
            <person name="Winkler S."/>
            <person name="Kukowka S."/>
            <person name="Myers E.W."/>
            <person name="Bohne A."/>
        </authorList>
    </citation>
    <scope>NUCLEOTIDE SEQUENCE [LARGE SCALE GENOMIC DNA]</scope>
    <source>
        <strain evidence="3">ZFMK-TIS-60720</strain>
        <tissue evidence="3">Whole Organism</tissue>
    </source>
</reference>
<evidence type="ECO:0000256" key="1">
    <source>
        <dbReference type="SAM" id="SignalP"/>
    </source>
</evidence>
<keyword evidence="4" id="KW-1185">Reference proteome</keyword>
<organism evidence="3 4">
    <name type="scientific">Phoxinus phoxinus</name>
    <name type="common">Eurasian minnow</name>
    <dbReference type="NCBI Taxonomy" id="58324"/>
    <lineage>
        <taxon>Eukaryota</taxon>
        <taxon>Metazoa</taxon>
        <taxon>Chordata</taxon>
        <taxon>Craniata</taxon>
        <taxon>Vertebrata</taxon>
        <taxon>Euteleostomi</taxon>
        <taxon>Actinopterygii</taxon>
        <taxon>Neopterygii</taxon>
        <taxon>Teleostei</taxon>
        <taxon>Ostariophysi</taxon>
        <taxon>Cypriniformes</taxon>
        <taxon>Leuciscidae</taxon>
        <taxon>Phoxininae</taxon>
        <taxon>Phoxinus</taxon>
    </lineage>
</organism>